<feature type="repeat" description="PPR" evidence="2">
    <location>
        <begin position="265"/>
        <end position="299"/>
    </location>
</feature>
<dbReference type="InterPro" id="IPR032867">
    <property type="entry name" value="DYW_dom"/>
</dbReference>
<feature type="repeat" description="PPR" evidence="2">
    <location>
        <begin position="79"/>
        <end position="113"/>
    </location>
</feature>
<dbReference type="FunFam" id="1.25.40.10:FF:000779">
    <property type="entry name" value="Pentatricopeptide repeat-containing protein"/>
    <property type="match status" value="1"/>
</dbReference>
<dbReference type="InterPro" id="IPR046960">
    <property type="entry name" value="PPR_At4g14850-like_plant"/>
</dbReference>
<dbReference type="Pfam" id="PF14432">
    <property type="entry name" value="DYW_deaminase"/>
    <property type="match status" value="1"/>
</dbReference>
<protein>
    <recommendedName>
        <fullName evidence="3">DYW domain-containing protein</fullName>
    </recommendedName>
</protein>
<dbReference type="GO" id="GO:0048731">
    <property type="term" value="P:system development"/>
    <property type="evidence" value="ECO:0007669"/>
    <property type="project" value="UniProtKB-ARBA"/>
</dbReference>
<feature type="repeat" description="PPR" evidence="2">
    <location>
        <begin position="327"/>
        <end position="361"/>
    </location>
</feature>
<dbReference type="FunFam" id="1.25.40.10:FF:000125">
    <property type="entry name" value="Pentatricopeptide repeat-containing protein"/>
    <property type="match status" value="2"/>
</dbReference>
<sequence>MFCCSKIFPRRFFYTGVAASAQSFPSDPTSRPSASFLKNAASPASDADVVRWNKTITAHMRHGRVAAAAALFHRMRRRTIVSWNVMLSGYLSNGCFPLAVRLFESMPRHDIVSFNMMIHGHVLNQDLASARRLFDRMPLKDTVTWNTMISAYAWNGLVEEARDIFERTPDKNSITWNGVLAAYVQNGLLEAAQRLFDSNSNWDTISWNAMIACYVRRRRLPEAQQLFDRMPKRDIVSWNTLISGYAQNGDMAVARSLFDESPSLDVFSWTAMVSGYAQNGMLEEARKVFDEMPYRNTVSWNAMIAGYVQRQKMDDATELFEQMPCKNVNTWNTMITGHAQCGMIDQARRMFDEMPHRDAVSWSAMIAAYSHGGFSEEALQMFVRMGRHRNRINRSSFTCILSTIADIAMLECGKQVHGRLIKAGYVMGCFVGNALLAMYSKCGRVDQAHKAFEEMTEKDVVSWNTMISGYARHGYGNDALKVFDAMRMTDTHPNDVTMVGVLSACSHAGLVDIGINYFHTMHRVFGVMVKAAHYTCMIDLLGRAGRLDDAQDLMRDMPFEPDATMWGALLGASRIHRNTELAEKAAKRIFELEPENSGMYVLLSNLYATSGKWNDVDKMRVMMRDRGVTKVPGFSWIEANNKIHTFSVGDMIHPEKEKIYAFLEELDMKMKKQGHVSATEMVLLDVEEEEKEHMLKYHSEKLAVAFGILSIPPGRPIQVIKNLRVCQDCHSAIKFISAIENRLVILRDSNRFHHFSGGSCSCGDYW</sequence>
<evidence type="ECO:0000256" key="2">
    <source>
        <dbReference type="PROSITE-ProRule" id="PRU00708"/>
    </source>
</evidence>
<dbReference type="AlphaFoldDB" id="A0A8J5L6K3"/>
<dbReference type="Pfam" id="PF20431">
    <property type="entry name" value="E_motif"/>
    <property type="match status" value="1"/>
</dbReference>
<accession>A0A8J5L6K3</accession>
<name>A0A8J5L6K3_ZINOF</name>
<comment type="caution">
    <text evidence="4">The sequence shown here is derived from an EMBL/GenBank/DDBJ whole genome shotgun (WGS) entry which is preliminary data.</text>
</comment>
<dbReference type="InterPro" id="IPR046848">
    <property type="entry name" value="E_motif"/>
</dbReference>
<dbReference type="GO" id="GO:0003723">
    <property type="term" value="F:RNA binding"/>
    <property type="evidence" value="ECO:0007669"/>
    <property type="project" value="InterPro"/>
</dbReference>
<dbReference type="PANTHER" id="PTHR47926:SF433">
    <property type="entry name" value="PENTATRICOPEPTIDE REPEAT-CONTAINING PROTEIN"/>
    <property type="match status" value="1"/>
</dbReference>
<dbReference type="GO" id="GO:0009451">
    <property type="term" value="P:RNA modification"/>
    <property type="evidence" value="ECO:0007669"/>
    <property type="project" value="InterPro"/>
</dbReference>
<evidence type="ECO:0000256" key="1">
    <source>
        <dbReference type="ARBA" id="ARBA00022737"/>
    </source>
</evidence>
<dbReference type="EMBL" id="JACMSC010000009">
    <property type="protein sequence ID" value="KAG6507365.1"/>
    <property type="molecule type" value="Genomic_DNA"/>
</dbReference>
<keyword evidence="1" id="KW-0677">Repeat</keyword>
<evidence type="ECO:0000259" key="3">
    <source>
        <dbReference type="Pfam" id="PF14432"/>
    </source>
</evidence>
<dbReference type="InterPro" id="IPR002885">
    <property type="entry name" value="PPR_rpt"/>
</dbReference>
<dbReference type="OrthoDB" id="185373at2759"/>
<evidence type="ECO:0000313" key="5">
    <source>
        <dbReference type="Proteomes" id="UP000734854"/>
    </source>
</evidence>
<dbReference type="PANTHER" id="PTHR47926">
    <property type="entry name" value="PENTATRICOPEPTIDE REPEAT-CONTAINING PROTEIN"/>
    <property type="match status" value="1"/>
</dbReference>
<feature type="domain" description="DYW" evidence="3">
    <location>
        <begin position="674"/>
        <end position="766"/>
    </location>
</feature>
<feature type="repeat" description="PPR" evidence="2">
    <location>
        <begin position="48"/>
        <end position="78"/>
    </location>
</feature>
<dbReference type="NCBIfam" id="TIGR00756">
    <property type="entry name" value="PPR"/>
    <property type="match status" value="12"/>
</dbReference>
<feature type="repeat" description="PPR" evidence="2">
    <location>
        <begin position="203"/>
        <end position="237"/>
    </location>
</feature>
<reference evidence="4 5" key="1">
    <citation type="submission" date="2020-08" db="EMBL/GenBank/DDBJ databases">
        <title>Plant Genome Project.</title>
        <authorList>
            <person name="Zhang R.-G."/>
        </authorList>
    </citation>
    <scope>NUCLEOTIDE SEQUENCE [LARGE SCALE GENOMIC DNA]</scope>
    <source>
        <tissue evidence="4">Rhizome</tissue>
    </source>
</reference>
<dbReference type="GO" id="GO:0008270">
    <property type="term" value="F:zinc ion binding"/>
    <property type="evidence" value="ECO:0007669"/>
    <property type="project" value="InterPro"/>
</dbReference>
<dbReference type="Proteomes" id="UP000734854">
    <property type="component" value="Unassembled WGS sequence"/>
</dbReference>
<organism evidence="4 5">
    <name type="scientific">Zingiber officinale</name>
    <name type="common">Ginger</name>
    <name type="synonym">Amomum zingiber</name>
    <dbReference type="NCBI Taxonomy" id="94328"/>
    <lineage>
        <taxon>Eukaryota</taxon>
        <taxon>Viridiplantae</taxon>
        <taxon>Streptophyta</taxon>
        <taxon>Embryophyta</taxon>
        <taxon>Tracheophyta</taxon>
        <taxon>Spermatophyta</taxon>
        <taxon>Magnoliopsida</taxon>
        <taxon>Liliopsida</taxon>
        <taxon>Zingiberales</taxon>
        <taxon>Zingiberaceae</taxon>
        <taxon>Zingiber</taxon>
    </lineage>
</organism>
<keyword evidence="5" id="KW-1185">Reference proteome</keyword>
<evidence type="ECO:0000313" key="4">
    <source>
        <dbReference type="EMBL" id="KAG6507365.1"/>
    </source>
</evidence>
<dbReference type="FunFam" id="1.25.40.10:FF:000031">
    <property type="entry name" value="Pentatricopeptide repeat-containing protein mitochondrial"/>
    <property type="match status" value="1"/>
</dbReference>
<gene>
    <name evidence="4" type="ORF">ZIOFF_032707</name>
</gene>
<feature type="repeat" description="PPR" evidence="2">
    <location>
        <begin position="141"/>
        <end position="175"/>
    </location>
</feature>
<dbReference type="Pfam" id="PF01535">
    <property type="entry name" value="PPR"/>
    <property type="match status" value="11"/>
</dbReference>
<proteinExistence type="predicted"/>
<feature type="repeat" description="PPR" evidence="2">
    <location>
        <begin position="459"/>
        <end position="493"/>
    </location>
</feature>
<dbReference type="Pfam" id="PF13041">
    <property type="entry name" value="PPR_2"/>
    <property type="match status" value="2"/>
</dbReference>
<dbReference type="PROSITE" id="PS51375">
    <property type="entry name" value="PPR"/>
    <property type="match status" value="7"/>
</dbReference>